<evidence type="ECO:0000313" key="4">
    <source>
        <dbReference type="Proteomes" id="UP000193623"/>
    </source>
</evidence>
<keyword evidence="1" id="KW-0472">Membrane</keyword>
<dbReference type="RefSeq" id="WP_085864371.1">
    <property type="nucleotide sequence ID" value="NZ_FWFT01000003.1"/>
</dbReference>
<dbReference type="InterPro" id="IPR036691">
    <property type="entry name" value="Endo/exonu/phosph_ase_sf"/>
</dbReference>
<organism evidence="3 4">
    <name type="scientific">Pseudooctadecabacter jejudonensis</name>
    <dbReference type="NCBI Taxonomy" id="1391910"/>
    <lineage>
        <taxon>Bacteria</taxon>
        <taxon>Pseudomonadati</taxon>
        <taxon>Pseudomonadota</taxon>
        <taxon>Alphaproteobacteria</taxon>
        <taxon>Rhodobacterales</taxon>
        <taxon>Paracoccaceae</taxon>
        <taxon>Pseudooctadecabacter</taxon>
    </lineage>
</organism>
<feature type="transmembrane region" description="Helical" evidence="1">
    <location>
        <begin position="37"/>
        <end position="56"/>
    </location>
</feature>
<evidence type="ECO:0000313" key="3">
    <source>
        <dbReference type="EMBL" id="SLN38912.1"/>
    </source>
</evidence>
<dbReference type="EMBL" id="FWFT01000003">
    <property type="protein sequence ID" value="SLN38912.1"/>
    <property type="molecule type" value="Genomic_DNA"/>
</dbReference>
<dbReference type="InterPro" id="IPR005135">
    <property type="entry name" value="Endo/exonuclease/phosphatase"/>
</dbReference>
<keyword evidence="1" id="KW-1133">Transmembrane helix</keyword>
<protein>
    <recommendedName>
        <fullName evidence="2">Endonuclease/exonuclease/phosphatase domain-containing protein</fullName>
    </recommendedName>
</protein>
<dbReference type="GO" id="GO:0003824">
    <property type="term" value="F:catalytic activity"/>
    <property type="evidence" value="ECO:0007669"/>
    <property type="project" value="InterPro"/>
</dbReference>
<keyword evidence="4" id="KW-1185">Reference proteome</keyword>
<evidence type="ECO:0000256" key="1">
    <source>
        <dbReference type="SAM" id="Phobius"/>
    </source>
</evidence>
<proteinExistence type="predicted"/>
<accession>A0A1Y5SJ87</accession>
<evidence type="ECO:0000259" key="2">
    <source>
        <dbReference type="Pfam" id="PF03372"/>
    </source>
</evidence>
<dbReference type="Gene3D" id="3.60.10.10">
    <property type="entry name" value="Endonuclease/exonuclease/phosphatase"/>
    <property type="match status" value="1"/>
</dbReference>
<feature type="transmembrane region" description="Helical" evidence="1">
    <location>
        <begin position="6"/>
        <end position="25"/>
    </location>
</feature>
<feature type="domain" description="Endonuclease/exonuclease/phosphatase" evidence="2">
    <location>
        <begin position="108"/>
        <end position="313"/>
    </location>
</feature>
<dbReference type="SUPFAM" id="SSF56219">
    <property type="entry name" value="DNase I-like"/>
    <property type="match status" value="1"/>
</dbReference>
<sequence>MTPLLYIIVTSVSAALLGLTLIPFLRVHHGALRGPEFVRLQLLISAVGLMGFVLIWDAAWSPVALVLLLATVVINAVFMLKFTPLWAKQSQTAGADLQARTNRHLTLLTANVKMSNRSYDAVLEMAANEPADILALIEPDADWIAAMGPLRDRFAHYIEHPLDTGYGMAIYSDLPLSDTELTDLVVKGVPSIQTTATLKSGDQVRLFFIHPEPPTATDPTKGRDSEIMLAGLKAKDHPLPSIIAGDLNDVAWSHTTRKFQRITGLLDPRVGRGFFNTFNAFYPIFRWPLDHLFHDDRFRFVAMQRLRKINSDHFPLTVTLALADTPAGVTPDAVMGEETMAQDMIRKEQAKDRTAIGSDWEKDAET</sequence>
<dbReference type="AlphaFoldDB" id="A0A1Y5SJ87"/>
<feature type="transmembrane region" description="Helical" evidence="1">
    <location>
        <begin position="62"/>
        <end position="80"/>
    </location>
</feature>
<dbReference type="Pfam" id="PF03372">
    <property type="entry name" value="Exo_endo_phos"/>
    <property type="match status" value="1"/>
</dbReference>
<dbReference type="OrthoDB" id="9796594at2"/>
<reference evidence="3 4" key="1">
    <citation type="submission" date="2017-03" db="EMBL/GenBank/DDBJ databases">
        <authorList>
            <person name="Afonso C.L."/>
            <person name="Miller P.J."/>
            <person name="Scott M.A."/>
            <person name="Spackman E."/>
            <person name="Goraichik I."/>
            <person name="Dimitrov K.M."/>
            <person name="Suarez D.L."/>
            <person name="Swayne D.E."/>
        </authorList>
    </citation>
    <scope>NUCLEOTIDE SEQUENCE [LARGE SCALE GENOMIC DNA]</scope>
    <source>
        <strain evidence="3 4">CECT 8397</strain>
    </source>
</reference>
<keyword evidence="1" id="KW-0812">Transmembrane</keyword>
<gene>
    <name evidence="3" type="ORF">PSJ8397_01928</name>
</gene>
<dbReference type="Proteomes" id="UP000193623">
    <property type="component" value="Unassembled WGS sequence"/>
</dbReference>
<name>A0A1Y5SJ87_9RHOB</name>